<feature type="chain" id="PRO_5047448782" evidence="1">
    <location>
        <begin position="24"/>
        <end position="147"/>
    </location>
</feature>
<evidence type="ECO:0000313" key="4">
    <source>
        <dbReference type="Proteomes" id="UP000788426"/>
    </source>
</evidence>
<reference evidence="3 4" key="1">
    <citation type="submission" date="2021-07" db="EMBL/GenBank/DDBJ databases">
        <title>Genomic diversity and antimicrobial resistance of Prevotella spp. isolated from chronic lung disease airways.</title>
        <authorList>
            <person name="Webb K.A."/>
            <person name="Olagoke O.S."/>
            <person name="Baird T."/>
            <person name="Neill J."/>
            <person name="Pham A."/>
            <person name="Wells T.J."/>
            <person name="Ramsay K.A."/>
            <person name="Bell S.C."/>
            <person name="Sarovich D.S."/>
            <person name="Price E.P."/>
        </authorList>
    </citation>
    <scope>NUCLEOTIDE SEQUENCE [LARGE SCALE GENOMIC DNA]</scope>
    <source>
        <strain evidence="3 4">SCHI0011.S.12</strain>
    </source>
</reference>
<dbReference type="PANTHER" id="PTHR36919:SF2">
    <property type="entry name" value="BLL6627 PROTEIN"/>
    <property type="match status" value="1"/>
</dbReference>
<dbReference type="GeneID" id="93182786"/>
<proteinExistence type="predicted"/>
<feature type="domain" description="DUF2147" evidence="2">
    <location>
        <begin position="34"/>
        <end position="145"/>
    </location>
</feature>
<dbReference type="Proteomes" id="UP000788426">
    <property type="component" value="Unassembled WGS sequence"/>
</dbReference>
<dbReference type="Gene3D" id="2.40.128.520">
    <property type="match status" value="1"/>
</dbReference>
<dbReference type="InterPro" id="IPR019223">
    <property type="entry name" value="DUF2147"/>
</dbReference>
<sequence>MKRFFIAFTLLFAVCLLPLSAQTAADKIVGLYHVVKDGRNSKVKIFKYGNGYRAQVVWLENMKNPDGTLRTDVKNPDESKRKTPSNQIVLVDKVTYNGEDAWEDGKIYDPTSGKVYRVEMYFEKPNVLTVKGKLGPFFKKVYWNKIQ</sequence>
<organism evidence="3 4">
    <name type="scientific">Hoylesella nanceiensis</name>
    <dbReference type="NCBI Taxonomy" id="425941"/>
    <lineage>
        <taxon>Bacteria</taxon>
        <taxon>Pseudomonadati</taxon>
        <taxon>Bacteroidota</taxon>
        <taxon>Bacteroidia</taxon>
        <taxon>Bacteroidales</taxon>
        <taxon>Prevotellaceae</taxon>
        <taxon>Hoylesella</taxon>
    </lineage>
</organism>
<gene>
    <name evidence="3" type="ORF">KZO38_03545</name>
</gene>
<evidence type="ECO:0000256" key="1">
    <source>
        <dbReference type="SAM" id="SignalP"/>
    </source>
</evidence>
<feature type="signal peptide" evidence="1">
    <location>
        <begin position="1"/>
        <end position="23"/>
    </location>
</feature>
<keyword evidence="1" id="KW-0732">Signal</keyword>
<dbReference type="Pfam" id="PF09917">
    <property type="entry name" value="DUF2147"/>
    <property type="match status" value="1"/>
</dbReference>
<keyword evidence="4" id="KW-1185">Reference proteome</keyword>
<dbReference type="RefSeq" id="WP_018362836.1">
    <property type="nucleotide sequence ID" value="NZ_CAJZHJ010000005.1"/>
</dbReference>
<evidence type="ECO:0000313" key="3">
    <source>
        <dbReference type="EMBL" id="MBW4768835.1"/>
    </source>
</evidence>
<name>A0ABS6YB92_9BACT</name>
<dbReference type="EMBL" id="JAHXCT010000002">
    <property type="protein sequence ID" value="MBW4768835.1"/>
    <property type="molecule type" value="Genomic_DNA"/>
</dbReference>
<comment type="caution">
    <text evidence="3">The sequence shown here is derived from an EMBL/GenBank/DDBJ whole genome shotgun (WGS) entry which is preliminary data.</text>
</comment>
<accession>A0ABS6YB92</accession>
<evidence type="ECO:0000259" key="2">
    <source>
        <dbReference type="Pfam" id="PF09917"/>
    </source>
</evidence>
<protein>
    <submittedName>
        <fullName evidence="3">DUF2147 domain-containing protein</fullName>
    </submittedName>
</protein>
<dbReference type="PANTHER" id="PTHR36919">
    <property type="entry name" value="BLR1215 PROTEIN"/>
    <property type="match status" value="1"/>
</dbReference>